<dbReference type="EMBL" id="VNHW01000012">
    <property type="protein sequence ID" value="TYP84969.1"/>
    <property type="molecule type" value="Genomic_DNA"/>
</dbReference>
<comment type="caution">
    <text evidence="2">The sequence shown here is derived from an EMBL/GenBank/DDBJ whole genome shotgun (WGS) entry which is preliminary data.</text>
</comment>
<proteinExistence type="predicted"/>
<evidence type="ECO:0000256" key="1">
    <source>
        <dbReference type="SAM" id="Phobius"/>
    </source>
</evidence>
<dbReference type="Proteomes" id="UP000322499">
    <property type="component" value="Unassembled WGS sequence"/>
</dbReference>
<sequence>MLHQEVPHQEASTGRPSRGLPPWALVPVAGLGWWLVGYLPALLEELLAGSPVRGWPLVPLLATRGGALVTGAFAGGIAAGLLGLLARRGRRRTAVGATGAGMAAAMAVTLLLVGLFLADQRPAAGDDGGVVAGLGLLTVLAGLLGWALGSAWVVGRVGLGVALAALATAVPAWSSSLQIAVLNATQADGLLVLDWRWTEWAGAAVLAAALVVIGIRPAARLAWWAVVLVGAWFVEPAFTAVVNLEFYLRGAVPGMPGVPETLSEALAAAVQEVFWVAARPDYQPVAPLIAAVVVAALVCLVRPRLAARRATTA</sequence>
<keyword evidence="1" id="KW-0472">Membrane</keyword>
<protein>
    <submittedName>
        <fullName evidence="2">Uncharacterized protein</fullName>
    </submittedName>
</protein>
<evidence type="ECO:0000313" key="2">
    <source>
        <dbReference type="EMBL" id="TYP84969.1"/>
    </source>
</evidence>
<keyword evidence="1" id="KW-0812">Transmembrane</keyword>
<feature type="transmembrane region" description="Helical" evidence="1">
    <location>
        <begin position="130"/>
        <end position="154"/>
    </location>
</feature>
<keyword evidence="3" id="KW-1185">Reference proteome</keyword>
<feature type="transmembrane region" description="Helical" evidence="1">
    <location>
        <begin position="197"/>
        <end position="215"/>
    </location>
</feature>
<reference evidence="2 3" key="1">
    <citation type="submission" date="2019-07" db="EMBL/GenBank/DDBJ databases">
        <title>Genomic Encyclopedia of Archaeal and Bacterial Type Strains, Phase II (KMG-II): from individual species to whole genera.</title>
        <authorList>
            <person name="Goeker M."/>
        </authorList>
    </citation>
    <scope>NUCLEOTIDE SEQUENCE [LARGE SCALE GENOMIC DNA]</scope>
    <source>
        <strain evidence="2 3">DSM 46842</strain>
    </source>
</reference>
<feature type="transmembrane region" description="Helical" evidence="1">
    <location>
        <begin position="61"/>
        <end position="85"/>
    </location>
</feature>
<evidence type="ECO:0000313" key="3">
    <source>
        <dbReference type="Proteomes" id="UP000322499"/>
    </source>
</evidence>
<feature type="transmembrane region" description="Helical" evidence="1">
    <location>
        <begin position="282"/>
        <end position="301"/>
    </location>
</feature>
<feature type="transmembrane region" description="Helical" evidence="1">
    <location>
        <begin position="161"/>
        <end position="185"/>
    </location>
</feature>
<accession>A0A5S5CS55</accession>
<feature type="transmembrane region" description="Helical" evidence="1">
    <location>
        <begin position="222"/>
        <end position="242"/>
    </location>
</feature>
<feature type="transmembrane region" description="Helical" evidence="1">
    <location>
        <begin position="97"/>
        <end position="118"/>
    </location>
</feature>
<gene>
    <name evidence="2" type="ORF">BD833_11289</name>
</gene>
<name>A0A5S5CS55_9ACTN</name>
<dbReference type="RefSeq" id="WP_166534453.1">
    <property type="nucleotide sequence ID" value="NZ_VNHW01000012.1"/>
</dbReference>
<keyword evidence="1" id="KW-1133">Transmembrane helix</keyword>
<organism evidence="2 3">
    <name type="scientific">Blastococcus xanthinilyticus</name>
    <dbReference type="NCBI Taxonomy" id="1564164"/>
    <lineage>
        <taxon>Bacteria</taxon>
        <taxon>Bacillati</taxon>
        <taxon>Actinomycetota</taxon>
        <taxon>Actinomycetes</taxon>
        <taxon>Geodermatophilales</taxon>
        <taxon>Geodermatophilaceae</taxon>
        <taxon>Blastococcus</taxon>
    </lineage>
</organism>
<dbReference type="AlphaFoldDB" id="A0A5S5CS55"/>
<feature type="transmembrane region" description="Helical" evidence="1">
    <location>
        <begin position="20"/>
        <end position="41"/>
    </location>
</feature>